<sequence length="203" mass="23001">MPPTIFLRLTRNLRQQWKPSTPPCSLIYLPRHILSLILQPRITASLVTSNRDSQKRTSTSWNHSSSVKNFIALSVDRAAELQRAIEAHKAIISPIRRLPNELLAEIFFQASQASFDRMADIGPTKAPWLFTHVCQLWAEVALGSRALWSRIFMHLDRVDEAAGGFASIAKLFFERSGNFPLTVKYSANTVIPHIVHSTPLWNM</sequence>
<organism evidence="1 2">
    <name type="scientific">Roridomyces roridus</name>
    <dbReference type="NCBI Taxonomy" id="1738132"/>
    <lineage>
        <taxon>Eukaryota</taxon>
        <taxon>Fungi</taxon>
        <taxon>Dikarya</taxon>
        <taxon>Basidiomycota</taxon>
        <taxon>Agaricomycotina</taxon>
        <taxon>Agaricomycetes</taxon>
        <taxon>Agaricomycetidae</taxon>
        <taxon>Agaricales</taxon>
        <taxon>Marasmiineae</taxon>
        <taxon>Mycenaceae</taxon>
        <taxon>Roridomyces</taxon>
    </lineage>
</organism>
<accession>A0AAD7AY69</accession>
<comment type="caution">
    <text evidence="1">The sequence shown here is derived from an EMBL/GenBank/DDBJ whole genome shotgun (WGS) entry which is preliminary data.</text>
</comment>
<name>A0AAD7AY69_9AGAR</name>
<protein>
    <recommendedName>
        <fullName evidence="3">F-box domain-containing protein</fullName>
    </recommendedName>
</protein>
<evidence type="ECO:0000313" key="2">
    <source>
        <dbReference type="Proteomes" id="UP001221142"/>
    </source>
</evidence>
<evidence type="ECO:0008006" key="3">
    <source>
        <dbReference type="Google" id="ProtNLM"/>
    </source>
</evidence>
<proteinExistence type="predicted"/>
<dbReference type="Proteomes" id="UP001221142">
    <property type="component" value="Unassembled WGS sequence"/>
</dbReference>
<gene>
    <name evidence="1" type="ORF">FB45DRAFT_1070954</name>
</gene>
<dbReference type="EMBL" id="JARKIF010000123">
    <property type="protein sequence ID" value="KAJ7603837.1"/>
    <property type="molecule type" value="Genomic_DNA"/>
</dbReference>
<reference evidence="1" key="1">
    <citation type="submission" date="2023-03" db="EMBL/GenBank/DDBJ databases">
        <title>Massive genome expansion in bonnet fungi (Mycena s.s.) driven by repeated elements and novel gene families across ecological guilds.</title>
        <authorList>
            <consortium name="Lawrence Berkeley National Laboratory"/>
            <person name="Harder C.B."/>
            <person name="Miyauchi S."/>
            <person name="Viragh M."/>
            <person name="Kuo A."/>
            <person name="Thoen E."/>
            <person name="Andreopoulos B."/>
            <person name="Lu D."/>
            <person name="Skrede I."/>
            <person name="Drula E."/>
            <person name="Henrissat B."/>
            <person name="Morin E."/>
            <person name="Kohler A."/>
            <person name="Barry K."/>
            <person name="LaButti K."/>
            <person name="Morin E."/>
            <person name="Salamov A."/>
            <person name="Lipzen A."/>
            <person name="Mereny Z."/>
            <person name="Hegedus B."/>
            <person name="Baldrian P."/>
            <person name="Stursova M."/>
            <person name="Weitz H."/>
            <person name="Taylor A."/>
            <person name="Grigoriev I.V."/>
            <person name="Nagy L.G."/>
            <person name="Martin F."/>
            <person name="Kauserud H."/>
        </authorList>
    </citation>
    <scope>NUCLEOTIDE SEQUENCE</scope>
    <source>
        <strain evidence="1">9284</strain>
    </source>
</reference>
<evidence type="ECO:0000313" key="1">
    <source>
        <dbReference type="EMBL" id="KAJ7603837.1"/>
    </source>
</evidence>
<keyword evidence="2" id="KW-1185">Reference proteome</keyword>
<dbReference type="AlphaFoldDB" id="A0AAD7AY69"/>